<evidence type="ECO:0000313" key="2">
    <source>
        <dbReference type="Proteomes" id="UP000325577"/>
    </source>
</evidence>
<proteinExistence type="predicted"/>
<reference evidence="1 2" key="1">
    <citation type="submission" date="2019-09" db="EMBL/GenBank/DDBJ databases">
        <title>A chromosome-level genome assembly of the Chinese tupelo Nyssa sinensis.</title>
        <authorList>
            <person name="Yang X."/>
            <person name="Kang M."/>
            <person name="Yang Y."/>
            <person name="Xiong H."/>
            <person name="Wang M."/>
            <person name="Zhang Z."/>
            <person name="Wang Z."/>
            <person name="Wu H."/>
            <person name="Ma T."/>
            <person name="Liu J."/>
            <person name="Xi Z."/>
        </authorList>
    </citation>
    <scope>NUCLEOTIDE SEQUENCE [LARGE SCALE GENOMIC DNA]</scope>
    <source>
        <strain evidence="1">J267</strain>
        <tissue evidence="1">Leaf</tissue>
    </source>
</reference>
<dbReference type="AlphaFoldDB" id="A0A5J5B2M3"/>
<keyword evidence="2" id="KW-1185">Reference proteome</keyword>
<gene>
    <name evidence="1" type="ORF">F0562_029397</name>
</gene>
<dbReference type="EMBL" id="CM018039">
    <property type="protein sequence ID" value="KAA8536919.1"/>
    <property type="molecule type" value="Genomic_DNA"/>
</dbReference>
<protein>
    <submittedName>
        <fullName evidence="1">Uncharacterized protein</fullName>
    </submittedName>
</protein>
<organism evidence="1 2">
    <name type="scientific">Nyssa sinensis</name>
    <dbReference type="NCBI Taxonomy" id="561372"/>
    <lineage>
        <taxon>Eukaryota</taxon>
        <taxon>Viridiplantae</taxon>
        <taxon>Streptophyta</taxon>
        <taxon>Embryophyta</taxon>
        <taxon>Tracheophyta</taxon>
        <taxon>Spermatophyta</taxon>
        <taxon>Magnoliopsida</taxon>
        <taxon>eudicotyledons</taxon>
        <taxon>Gunneridae</taxon>
        <taxon>Pentapetalae</taxon>
        <taxon>asterids</taxon>
        <taxon>Cornales</taxon>
        <taxon>Nyssaceae</taxon>
        <taxon>Nyssa</taxon>
    </lineage>
</organism>
<sequence>MVIQNDSIQELDHPSRQHLNWKTEPNFAVKSFGCSSASKCRRQELKPWRIVSDDVKKRLVWLSRSLLKESPEGAASRLYRLRAIAFFDYPLRHFSFTMNHNAEKN</sequence>
<dbReference type="Proteomes" id="UP000325577">
    <property type="component" value="Linkage Group LG16"/>
</dbReference>
<evidence type="ECO:0000313" key="1">
    <source>
        <dbReference type="EMBL" id="KAA8536919.1"/>
    </source>
</evidence>
<accession>A0A5J5B2M3</accession>
<name>A0A5J5B2M3_9ASTE</name>